<dbReference type="Proteomes" id="UP000823775">
    <property type="component" value="Unassembled WGS sequence"/>
</dbReference>
<name>A0ABS8Y351_DATST</name>
<gene>
    <name evidence="2" type="ORF">HAX54_016705</name>
</gene>
<comment type="caution">
    <text evidence="2">The sequence shown here is derived from an EMBL/GenBank/DDBJ whole genome shotgun (WGS) entry which is preliminary data.</text>
</comment>
<sequence>AHQRSCGRIDTLPPIISNHKRIGGHFEDGGKTRERRDSICMSAQMQSLPNKNLHNSYAEEADELALEVNKGPGTWAMVTRFSSEKMIGMARVSSEVSVSDDEEDKQDFSSYDDSFIDDRINPTAADSQAEAGEVDMIAVYRNGPLRNGPPGSTF</sequence>
<accession>A0ABS8Y351</accession>
<evidence type="ECO:0000313" key="3">
    <source>
        <dbReference type="Proteomes" id="UP000823775"/>
    </source>
</evidence>
<feature type="region of interest" description="Disordered" evidence="1">
    <location>
        <begin position="1"/>
        <end position="32"/>
    </location>
</feature>
<keyword evidence="3" id="KW-1185">Reference proteome</keyword>
<proteinExistence type="predicted"/>
<dbReference type="EMBL" id="JACEIK010020848">
    <property type="protein sequence ID" value="MCE5166273.1"/>
    <property type="molecule type" value="Genomic_DNA"/>
</dbReference>
<evidence type="ECO:0000256" key="1">
    <source>
        <dbReference type="SAM" id="MobiDB-lite"/>
    </source>
</evidence>
<feature type="region of interest" description="Disordered" evidence="1">
    <location>
        <begin position="94"/>
        <end position="119"/>
    </location>
</feature>
<protein>
    <submittedName>
        <fullName evidence="2">Uncharacterized protein</fullName>
    </submittedName>
</protein>
<feature type="non-terminal residue" evidence="2">
    <location>
        <position position="1"/>
    </location>
</feature>
<evidence type="ECO:0000313" key="2">
    <source>
        <dbReference type="EMBL" id="MCE5166273.1"/>
    </source>
</evidence>
<organism evidence="2 3">
    <name type="scientific">Datura stramonium</name>
    <name type="common">Jimsonweed</name>
    <name type="synonym">Common thornapple</name>
    <dbReference type="NCBI Taxonomy" id="4076"/>
    <lineage>
        <taxon>Eukaryota</taxon>
        <taxon>Viridiplantae</taxon>
        <taxon>Streptophyta</taxon>
        <taxon>Embryophyta</taxon>
        <taxon>Tracheophyta</taxon>
        <taxon>Spermatophyta</taxon>
        <taxon>Magnoliopsida</taxon>
        <taxon>eudicotyledons</taxon>
        <taxon>Gunneridae</taxon>
        <taxon>Pentapetalae</taxon>
        <taxon>asterids</taxon>
        <taxon>lamiids</taxon>
        <taxon>Solanales</taxon>
        <taxon>Solanaceae</taxon>
        <taxon>Solanoideae</taxon>
        <taxon>Datureae</taxon>
        <taxon>Datura</taxon>
    </lineage>
</organism>
<reference evidence="2 3" key="1">
    <citation type="journal article" date="2021" name="BMC Genomics">
        <title>Datura genome reveals duplications of psychoactive alkaloid biosynthetic genes and high mutation rate following tissue culture.</title>
        <authorList>
            <person name="Rajewski A."/>
            <person name="Carter-House D."/>
            <person name="Stajich J."/>
            <person name="Litt A."/>
        </authorList>
    </citation>
    <scope>NUCLEOTIDE SEQUENCE [LARGE SCALE GENOMIC DNA]</scope>
    <source>
        <strain evidence="2">AR-01</strain>
    </source>
</reference>